<feature type="domain" description="Beta-lactamase-related" evidence="2">
    <location>
        <begin position="101"/>
        <end position="392"/>
    </location>
</feature>
<dbReference type="PANTHER" id="PTHR43283">
    <property type="entry name" value="BETA-LACTAMASE-RELATED"/>
    <property type="match status" value="1"/>
</dbReference>
<proteinExistence type="predicted"/>
<dbReference type="Gene3D" id="3.40.710.10">
    <property type="entry name" value="DD-peptidase/beta-lactamase superfamily"/>
    <property type="match status" value="1"/>
</dbReference>
<dbReference type="AlphaFoldDB" id="A0A369Q5E7"/>
<dbReference type="PROSITE" id="PS51257">
    <property type="entry name" value="PROKAR_LIPOPROTEIN"/>
    <property type="match status" value="1"/>
</dbReference>
<dbReference type="SUPFAM" id="SSF56601">
    <property type="entry name" value="beta-lactamase/transpeptidase-like"/>
    <property type="match status" value="1"/>
</dbReference>
<name>A0A369Q5E7_9SPHN</name>
<organism evidence="3 4">
    <name type="scientific">Alteripontixanthobacter maritimus</name>
    <dbReference type="NCBI Taxonomy" id="2161824"/>
    <lineage>
        <taxon>Bacteria</taxon>
        <taxon>Pseudomonadati</taxon>
        <taxon>Pseudomonadota</taxon>
        <taxon>Alphaproteobacteria</taxon>
        <taxon>Sphingomonadales</taxon>
        <taxon>Erythrobacteraceae</taxon>
        <taxon>Alteripontixanthobacter</taxon>
    </lineage>
</organism>
<dbReference type="InterPro" id="IPR001466">
    <property type="entry name" value="Beta-lactam-related"/>
</dbReference>
<gene>
    <name evidence="3" type="primary">nylB</name>
    <name evidence="3" type="ORF">HME9302_01312</name>
</gene>
<accession>A0A369Q5E7</accession>
<dbReference type="Pfam" id="PF00144">
    <property type="entry name" value="Beta-lactamase"/>
    <property type="match status" value="1"/>
</dbReference>
<dbReference type="GO" id="GO:0019875">
    <property type="term" value="F:6-aminohexanoate-dimer hydrolase activity"/>
    <property type="evidence" value="ECO:0007669"/>
    <property type="project" value="UniProtKB-EC"/>
</dbReference>
<keyword evidence="1" id="KW-0732">Signal</keyword>
<comment type="caution">
    <text evidence="3">The sequence shown here is derived from an EMBL/GenBank/DDBJ whole genome shotgun (WGS) entry which is preliminary data.</text>
</comment>
<evidence type="ECO:0000313" key="4">
    <source>
        <dbReference type="Proteomes" id="UP000253727"/>
    </source>
</evidence>
<dbReference type="RefSeq" id="WP_230079897.1">
    <property type="nucleotide sequence ID" value="NZ_QBKA01000002.1"/>
</dbReference>
<protein>
    <submittedName>
        <fullName evidence="3">6-aminohexanoate-oligomer exohydrolase</fullName>
        <ecNumber evidence="3">3.5.1.46</ecNumber>
    </submittedName>
</protein>
<dbReference type="PANTHER" id="PTHR43283:SF14">
    <property type="entry name" value="BLL8153 PROTEIN"/>
    <property type="match status" value="1"/>
</dbReference>
<evidence type="ECO:0000259" key="2">
    <source>
        <dbReference type="Pfam" id="PF00144"/>
    </source>
</evidence>
<feature type="chain" id="PRO_5016562902" evidence="1">
    <location>
        <begin position="30"/>
        <end position="403"/>
    </location>
</feature>
<keyword evidence="3" id="KW-0378">Hydrolase</keyword>
<dbReference type="InterPro" id="IPR012338">
    <property type="entry name" value="Beta-lactam/transpept-like"/>
</dbReference>
<dbReference type="EC" id="3.5.1.46" evidence="3"/>
<keyword evidence="4" id="KW-1185">Reference proteome</keyword>
<evidence type="ECO:0000256" key="1">
    <source>
        <dbReference type="SAM" id="SignalP"/>
    </source>
</evidence>
<dbReference type="Proteomes" id="UP000253727">
    <property type="component" value="Unassembled WGS sequence"/>
</dbReference>
<dbReference type="EMBL" id="QBKA01000002">
    <property type="protein sequence ID" value="RDC60113.1"/>
    <property type="molecule type" value="Genomic_DNA"/>
</dbReference>
<dbReference type="InterPro" id="IPR050789">
    <property type="entry name" value="Diverse_Enzym_Activities"/>
</dbReference>
<evidence type="ECO:0000313" key="3">
    <source>
        <dbReference type="EMBL" id="RDC60113.1"/>
    </source>
</evidence>
<sequence>MRRTLGHWPAFGFTMGAALALSACSTAVADRPVAPVTSAAVTASVPAEPLEIQGAEVLFWDDATRSARFRMMERYYPGHEVAPPAKARALSAGEALPAATRAAIDAYMAKGTVAGMMVVQDGKVRHEAYGLDFAPDQRWTSFSVAKSFTSTLLGAAVKDGFITSLDDPVSQYVPGLRGSAYDDVTVEQLATMTSGVRWNEDYTDPKSDVAMMFSVTPVPGEDQVVTYMKTLPREVPAGEKFVYKTGETNLIGVLVEKAVGTSLAVYAKDKIADPAGFDDSLFWMSDLTGRNIGGCCLSLTLADYTRFGLLALEGGAGVVPDGWFAEAGKPQVQFGGGFGYGYQWWTYPGENYGAQGIFGQSVTLSPKRDAVITILSNWPTATGQALSTDRLMLMAAIEAGLAQ</sequence>
<reference evidence="3 4" key="1">
    <citation type="submission" date="2018-04" db="EMBL/GenBank/DDBJ databases">
        <title>Altererythrobacter sp. HME9302 genome sequencing and assembly.</title>
        <authorList>
            <person name="Kang H."/>
            <person name="Kim H."/>
            <person name="Joh K."/>
        </authorList>
    </citation>
    <scope>NUCLEOTIDE SEQUENCE [LARGE SCALE GENOMIC DNA]</scope>
    <source>
        <strain evidence="3 4">HME9302</strain>
    </source>
</reference>
<feature type="signal peptide" evidence="1">
    <location>
        <begin position="1"/>
        <end position="29"/>
    </location>
</feature>